<name>D2QZF4_PIRSD</name>
<keyword evidence="2" id="KW-1185">Reference proteome</keyword>
<proteinExistence type="predicted"/>
<evidence type="ECO:0000313" key="1">
    <source>
        <dbReference type="EMBL" id="ADB14712.1"/>
    </source>
</evidence>
<reference evidence="1 2" key="1">
    <citation type="journal article" date="2009" name="Stand. Genomic Sci.">
        <title>Complete genome sequence of Pirellula staleyi type strain (ATCC 27377).</title>
        <authorList>
            <person name="Clum A."/>
            <person name="Tindall B.J."/>
            <person name="Sikorski J."/>
            <person name="Ivanova N."/>
            <person name="Mavrommatis K."/>
            <person name="Lucas S."/>
            <person name="Glavina del Rio T."/>
            <person name="Nolan M."/>
            <person name="Chen F."/>
            <person name="Tice H."/>
            <person name="Pitluck S."/>
            <person name="Cheng J.F."/>
            <person name="Chertkov O."/>
            <person name="Brettin T."/>
            <person name="Han C."/>
            <person name="Detter J.C."/>
            <person name="Kuske C."/>
            <person name="Bruce D."/>
            <person name="Goodwin L."/>
            <person name="Ovchinikova G."/>
            <person name="Pati A."/>
            <person name="Mikhailova N."/>
            <person name="Chen A."/>
            <person name="Palaniappan K."/>
            <person name="Land M."/>
            <person name="Hauser L."/>
            <person name="Chang Y.J."/>
            <person name="Jeffries C.D."/>
            <person name="Chain P."/>
            <person name="Rohde M."/>
            <person name="Goker M."/>
            <person name="Bristow J."/>
            <person name="Eisen J.A."/>
            <person name="Markowitz V."/>
            <person name="Hugenholtz P."/>
            <person name="Kyrpides N.C."/>
            <person name="Klenk H.P."/>
            <person name="Lapidus A."/>
        </authorList>
    </citation>
    <scope>NUCLEOTIDE SEQUENCE [LARGE SCALE GENOMIC DNA]</scope>
    <source>
        <strain evidence="2">ATCC 27377 / DSM 6068 / ICPB 4128</strain>
    </source>
</reference>
<gene>
    <name evidence="1" type="ordered locus">Psta_0015</name>
</gene>
<organism evidence="1 2">
    <name type="scientific">Pirellula staleyi (strain ATCC 27377 / DSM 6068 / ICPB 4128)</name>
    <name type="common">Pirella staleyi</name>
    <dbReference type="NCBI Taxonomy" id="530564"/>
    <lineage>
        <taxon>Bacteria</taxon>
        <taxon>Pseudomonadati</taxon>
        <taxon>Planctomycetota</taxon>
        <taxon>Planctomycetia</taxon>
        <taxon>Pirellulales</taxon>
        <taxon>Pirellulaceae</taxon>
        <taxon>Pirellula</taxon>
    </lineage>
</organism>
<protein>
    <submittedName>
        <fullName evidence="1">Uncharacterized protein</fullName>
    </submittedName>
</protein>
<dbReference type="AlphaFoldDB" id="D2QZF4"/>
<dbReference type="KEGG" id="psl:Psta_0015"/>
<sequence>MRQAVQRSGHFPPIRTLRWLGITRGAAKLQFHPSSCRSYLRSICFYPVAVDHEPSLAAEPLSKPARTF</sequence>
<evidence type="ECO:0000313" key="2">
    <source>
        <dbReference type="Proteomes" id="UP000001887"/>
    </source>
</evidence>
<dbReference type="STRING" id="530564.Psta_0015"/>
<accession>D2QZF4</accession>
<dbReference type="Proteomes" id="UP000001887">
    <property type="component" value="Chromosome"/>
</dbReference>
<dbReference type="EMBL" id="CP001848">
    <property type="protein sequence ID" value="ADB14712.1"/>
    <property type="molecule type" value="Genomic_DNA"/>
</dbReference>
<dbReference type="HOGENOM" id="CLU_2790372_0_0_0"/>